<dbReference type="EMBL" id="FNYK01000097">
    <property type="protein sequence ID" value="SEJ29576.1"/>
    <property type="molecule type" value="Genomic_DNA"/>
</dbReference>
<protein>
    <submittedName>
        <fullName evidence="2">Uncharacterized membrane protein YoaK, UPF0700 family</fullName>
    </submittedName>
</protein>
<keyword evidence="1" id="KW-0472">Membrane</keyword>
<evidence type="ECO:0000313" key="2">
    <source>
        <dbReference type="EMBL" id="SEJ29576.1"/>
    </source>
</evidence>
<keyword evidence="1" id="KW-1133">Transmembrane helix</keyword>
<dbReference type="PANTHER" id="PTHR37314:SF4">
    <property type="entry name" value="UPF0700 TRANSMEMBRANE PROTEIN YOAK"/>
    <property type="match status" value="1"/>
</dbReference>
<sequence length="235" mass="26946">MNKEYLECEKYYIFAALIFIAGFYGGYTMTVRGGLFANAASANMVLFAIAIAMHKFEKIHVYILSFLAYMLGTIVSEHCGLLAKKIGRLRWDTYMIGIEIIWVILLAFLPSSVPDLVYQLSINFICAMQFNTFRQAEGIGMATVFITNHTRQTGSYLTRWIRKPYELTYLKKCARHFGMILCFFLGALTSSYFGQYLHTKTLLIAVGFLIVIFIDFVHADLYIEKDRILETPRGH</sequence>
<dbReference type="AlphaFoldDB" id="A0A1H6XN46"/>
<proteinExistence type="predicted"/>
<evidence type="ECO:0000256" key="1">
    <source>
        <dbReference type="SAM" id="Phobius"/>
    </source>
</evidence>
<accession>A0A1H6XN46</accession>
<feature type="transmembrane region" description="Helical" evidence="1">
    <location>
        <begin position="93"/>
        <end position="110"/>
    </location>
</feature>
<dbReference type="Pfam" id="PF06912">
    <property type="entry name" value="DUF1275"/>
    <property type="match status" value="1"/>
</dbReference>
<name>A0A1H6XN46_9FIRM</name>
<feature type="transmembrane region" description="Helical" evidence="1">
    <location>
        <begin position="12"/>
        <end position="28"/>
    </location>
</feature>
<dbReference type="eggNOG" id="COG3619">
    <property type="taxonomic scope" value="Bacteria"/>
</dbReference>
<feature type="transmembrane region" description="Helical" evidence="1">
    <location>
        <begin position="202"/>
        <end position="223"/>
    </location>
</feature>
<dbReference type="InterPro" id="IPR010699">
    <property type="entry name" value="DUF1275"/>
</dbReference>
<feature type="transmembrane region" description="Helical" evidence="1">
    <location>
        <begin position="177"/>
        <end position="196"/>
    </location>
</feature>
<evidence type="ECO:0000313" key="3">
    <source>
        <dbReference type="Proteomes" id="UP000183028"/>
    </source>
</evidence>
<feature type="transmembrane region" description="Helical" evidence="1">
    <location>
        <begin position="35"/>
        <end position="53"/>
    </location>
</feature>
<dbReference type="STRING" id="322505.SAMN04487836_13812"/>
<dbReference type="Proteomes" id="UP000183028">
    <property type="component" value="Unassembled WGS sequence"/>
</dbReference>
<dbReference type="PANTHER" id="PTHR37314">
    <property type="entry name" value="SLR0142 PROTEIN"/>
    <property type="match status" value="1"/>
</dbReference>
<dbReference type="OrthoDB" id="7057004at2"/>
<reference evidence="3" key="1">
    <citation type="submission" date="2016-10" db="EMBL/GenBank/DDBJ databases">
        <authorList>
            <person name="Varghese N."/>
        </authorList>
    </citation>
    <scope>NUCLEOTIDE SEQUENCE [LARGE SCALE GENOMIC DNA]</scope>
    <source>
        <strain evidence="3">DSM 20406</strain>
    </source>
</reference>
<keyword evidence="1" id="KW-0812">Transmembrane</keyword>
<organism evidence="2 3">
    <name type="scientific">Sharpea azabuensis</name>
    <dbReference type="NCBI Taxonomy" id="322505"/>
    <lineage>
        <taxon>Bacteria</taxon>
        <taxon>Bacillati</taxon>
        <taxon>Bacillota</taxon>
        <taxon>Erysipelotrichia</taxon>
        <taxon>Erysipelotrichales</taxon>
        <taxon>Coprobacillaceae</taxon>
        <taxon>Sharpea</taxon>
    </lineage>
</organism>
<keyword evidence="3" id="KW-1185">Reference proteome</keyword>
<gene>
    <name evidence="2" type="ORF">SAMN04487834_109711</name>
</gene>
<dbReference type="RefSeq" id="WP_074732848.1">
    <property type="nucleotide sequence ID" value="NZ_CACVPP010000117.1"/>
</dbReference>
<feature type="transmembrane region" description="Helical" evidence="1">
    <location>
        <begin position="59"/>
        <end position="81"/>
    </location>
</feature>